<dbReference type="Proteomes" id="UP000004095">
    <property type="component" value="Unassembled WGS sequence"/>
</dbReference>
<evidence type="ECO:0000313" key="2">
    <source>
        <dbReference type="EMBL" id="EAY28787.1"/>
    </source>
</evidence>
<dbReference type="OrthoDB" id="450749at2"/>
<sequence>MNILNFSQFAWAYTFCQNMQLKLKERLQSDLDIKLVMNQVGKKSITSIIIHNKSVIKNNNKTTKFKIILDIVPEHMSWAEVYQRWLQLYQNKELSEYYVYAPHSNEFFAWQRFQHQLVPLPKQPRYASAFLRIRFEHYADTLEVFTTDQQPFLNFKEQAIAIEEAQDKARAYQAALREKQLLLEQAYQRLDMLERRYQTSKQYQHKYATTS</sequence>
<feature type="coiled-coil region" evidence="1">
    <location>
        <begin position="162"/>
        <end position="203"/>
    </location>
</feature>
<evidence type="ECO:0000313" key="3">
    <source>
        <dbReference type="Proteomes" id="UP000004095"/>
    </source>
</evidence>
<dbReference type="eggNOG" id="COG4636">
    <property type="taxonomic scope" value="Bacteria"/>
</dbReference>
<dbReference type="RefSeq" id="WP_002697562.1">
    <property type="nucleotide sequence ID" value="NZ_AAWS01000014.1"/>
</dbReference>
<keyword evidence="1" id="KW-0175">Coiled coil</keyword>
<organism evidence="2 3">
    <name type="scientific">Microscilla marina ATCC 23134</name>
    <dbReference type="NCBI Taxonomy" id="313606"/>
    <lineage>
        <taxon>Bacteria</taxon>
        <taxon>Pseudomonadati</taxon>
        <taxon>Bacteroidota</taxon>
        <taxon>Cytophagia</taxon>
        <taxon>Cytophagales</taxon>
        <taxon>Microscillaceae</taxon>
        <taxon>Microscilla</taxon>
    </lineage>
</organism>
<evidence type="ECO:0000256" key="1">
    <source>
        <dbReference type="SAM" id="Coils"/>
    </source>
</evidence>
<dbReference type="AlphaFoldDB" id="A1ZLN3"/>
<gene>
    <name evidence="2" type="ORF">M23134_07885</name>
</gene>
<reference evidence="2 3" key="1">
    <citation type="submission" date="2007-01" db="EMBL/GenBank/DDBJ databases">
        <authorList>
            <person name="Haygood M."/>
            <person name="Podell S."/>
            <person name="Anderson C."/>
            <person name="Hopkinson B."/>
            <person name="Roe K."/>
            <person name="Barbeau K."/>
            <person name="Gaasterland T."/>
            <person name="Ferriera S."/>
            <person name="Johnson J."/>
            <person name="Kravitz S."/>
            <person name="Beeson K."/>
            <person name="Sutton G."/>
            <person name="Rogers Y.-H."/>
            <person name="Friedman R."/>
            <person name="Frazier M."/>
            <person name="Venter J.C."/>
        </authorList>
    </citation>
    <scope>NUCLEOTIDE SEQUENCE [LARGE SCALE GENOMIC DNA]</scope>
    <source>
        <strain evidence="2 3">ATCC 23134</strain>
    </source>
</reference>
<keyword evidence="3" id="KW-1185">Reference proteome</keyword>
<dbReference type="EMBL" id="AAWS01000014">
    <property type="protein sequence ID" value="EAY28787.1"/>
    <property type="molecule type" value="Genomic_DNA"/>
</dbReference>
<comment type="caution">
    <text evidence="2">The sequence shown here is derived from an EMBL/GenBank/DDBJ whole genome shotgun (WGS) entry which is preliminary data.</text>
</comment>
<protein>
    <submittedName>
        <fullName evidence="2">Uncharacterized protein</fullName>
    </submittedName>
</protein>
<proteinExistence type="predicted"/>
<accession>A1ZLN3</accession>
<name>A1ZLN3_MICM2</name>